<feature type="transmembrane region" description="Helical" evidence="7">
    <location>
        <begin position="278"/>
        <end position="304"/>
    </location>
</feature>
<evidence type="ECO:0000256" key="6">
    <source>
        <dbReference type="ARBA" id="ARBA00023136"/>
    </source>
</evidence>
<dbReference type="Proteomes" id="UP001592581">
    <property type="component" value="Unassembled WGS sequence"/>
</dbReference>
<feature type="transmembrane region" description="Helical" evidence="7">
    <location>
        <begin position="176"/>
        <end position="198"/>
    </location>
</feature>
<feature type="transmembrane region" description="Helical" evidence="7">
    <location>
        <begin position="9"/>
        <end position="30"/>
    </location>
</feature>
<feature type="transmembrane region" description="Helical" evidence="7">
    <location>
        <begin position="104"/>
        <end position="124"/>
    </location>
</feature>
<evidence type="ECO:0000313" key="9">
    <source>
        <dbReference type="EMBL" id="MFC1437670.1"/>
    </source>
</evidence>
<evidence type="ECO:0000313" key="10">
    <source>
        <dbReference type="Proteomes" id="UP001592581"/>
    </source>
</evidence>
<organism evidence="9 10">
    <name type="scientific">Streptacidiphilus jeojiensis</name>
    <dbReference type="NCBI Taxonomy" id="3229225"/>
    <lineage>
        <taxon>Bacteria</taxon>
        <taxon>Bacillati</taxon>
        <taxon>Actinomycetota</taxon>
        <taxon>Actinomycetes</taxon>
        <taxon>Kitasatosporales</taxon>
        <taxon>Streptomycetaceae</taxon>
        <taxon>Streptacidiphilus</taxon>
    </lineage>
</organism>
<keyword evidence="6 7" id="KW-0472">Membrane</keyword>
<keyword evidence="10" id="KW-1185">Reference proteome</keyword>
<dbReference type="Gene3D" id="1.10.3720.10">
    <property type="entry name" value="MetI-like"/>
    <property type="match status" value="1"/>
</dbReference>
<evidence type="ECO:0000256" key="4">
    <source>
        <dbReference type="ARBA" id="ARBA00022692"/>
    </source>
</evidence>
<feature type="transmembrane region" description="Helical" evidence="7">
    <location>
        <begin position="136"/>
        <end position="164"/>
    </location>
</feature>
<dbReference type="PANTHER" id="PTHR43163:SF6">
    <property type="entry name" value="DIPEPTIDE TRANSPORT SYSTEM PERMEASE PROTEIN DPPB-RELATED"/>
    <property type="match status" value="1"/>
</dbReference>
<evidence type="ECO:0000256" key="5">
    <source>
        <dbReference type="ARBA" id="ARBA00022989"/>
    </source>
</evidence>
<dbReference type="SUPFAM" id="SSF161098">
    <property type="entry name" value="MetI-like"/>
    <property type="match status" value="1"/>
</dbReference>
<evidence type="ECO:0000256" key="2">
    <source>
        <dbReference type="ARBA" id="ARBA00022448"/>
    </source>
</evidence>
<dbReference type="EMBL" id="JBEUKS010000001">
    <property type="protein sequence ID" value="MFC1437670.1"/>
    <property type="molecule type" value="Genomic_DNA"/>
</dbReference>
<evidence type="ECO:0000256" key="1">
    <source>
        <dbReference type="ARBA" id="ARBA00004651"/>
    </source>
</evidence>
<dbReference type="PROSITE" id="PS50928">
    <property type="entry name" value="ABC_TM1"/>
    <property type="match status" value="1"/>
</dbReference>
<keyword evidence="4 7" id="KW-0812">Transmembrane</keyword>
<keyword evidence="3" id="KW-1003">Cell membrane</keyword>
<dbReference type="PANTHER" id="PTHR43163">
    <property type="entry name" value="DIPEPTIDE TRANSPORT SYSTEM PERMEASE PROTEIN DPPB-RELATED"/>
    <property type="match status" value="1"/>
</dbReference>
<feature type="transmembrane region" description="Helical" evidence="7">
    <location>
        <begin position="232"/>
        <end position="258"/>
    </location>
</feature>
<dbReference type="InterPro" id="IPR035906">
    <property type="entry name" value="MetI-like_sf"/>
</dbReference>
<accession>A0ABV6XHD2</accession>
<dbReference type="Pfam" id="PF19300">
    <property type="entry name" value="BPD_transp_1_N"/>
    <property type="match status" value="1"/>
</dbReference>
<keyword evidence="2 7" id="KW-0813">Transport</keyword>
<sequence>MARYLAVRLLHAVVTVWAAFTLSFLMLYLLPGDPVTIMLGGAGGSGDASPAQVAALRSAYGFDKPVPTQYADRLWAALHGDFGTSLQTGDTVAHTFATAVPQTLALAGAALLLAAVLGLGTALVATATRSARLSRLLLTAPSVGVSLPQFAVGLVLLQLLSFHWRLLPAFGDPTGLGLILPAVTLALPTASVLAQVFAQSLADALDEPYVTTARAKGAGRARVQLRHAARNAALPLLSLGGLVAGNLLAGSVVVETVFSRDGFGRITAAAVAAKDIPVVQGAVVVGAVVFAAVNLAVDLVNPLLDPRLAQRARRTPERSSRRWLRARST</sequence>
<evidence type="ECO:0000256" key="3">
    <source>
        <dbReference type="ARBA" id="ARBA00022475"/>
    </source>
</evidence>
<protein>
    <submittedName>
        <fullName evidence="9">ABC transporter permease</fullName>
    </submittedName>
</protein>
<name>A0ABV6XHD2_9ACTN</name>
<dbReference type="InterPro" id="IPR045621">
    <property type="entry name" value="BPD_transp_1_N"/>
</dbReference>
<reference evidence="9 10" key="1">
    <citation type="submission" date="2024-06" db="EMBL/GenBank/DDBJ databases">
        <authorList>
            <person name="Lee S.D."/>
        </authorList>
    </citation>
    <scope>NUCLEOTIDE SEQUENCE [LARGE SCALE GENOMIC DNA]</scope>
    <source>
        <strain evidence="9 10">N1-10</strain>
    </source>
</reference>
<dbReference type="CDD" id="cd06261">
    <property type="entry name" value="TM_PBP2"/>
    <property type="match status" value="1"/>
</dbReference>
<dbReference type="Pfam" id="PF00528">
    <property type="entry name" value="BPD_transp_1"/>
    <property type="match status" value="1"/>
</dbReference>
<keyword evidence="5 7" id="KW-1133">Transmembrane helix</keyword>
<proteinExistence type="inferred from homology"/>
<comment type="caution">
    <text evidence="9">The sequence shown here is derived from an EMBL/GenBank/DDBJ whole genome shotgun (WGS) entry which is preliminary data.</text>
</comment>
<evidence type="ECO:0000259" key="8">
    <source>
        <dbReference type="PROSITE" id="PS50928"/>
    </source>
</evidence>
<comment type="similarity">
    <text evidence="7">Belongs to the binding-protein-dependent transport system permease family.</text>
</comment>
<dbReference type="InterPro" id="IPR000515">
    <property type="entry name" value="MetI-like"/>
</dbReference>
<comment type="subcellular location">
    <subcellularLocation>
        <location evidence="1 7">Cell membrane</location>
        <topology evidence="1 7">Multi-pass membrane protein</topology>
    </subcellularLocation>
</comment>
<feature type="domain" description="ABC transmembrane type-1" evidence="8">
    <location>
        <begin position="100"/>
        <end position="301"/>
    </location>
</feature>
<dbReference type="RefSeq" id="WP_380563173.1">
    <property type="nucleotide sequence ID" value="NZ_JBEUKS010000001.1"/>
</dbReference>
<gene>
    <name evidence="9" type="ORF">ABUW04_05305</name>
</gene>
<evidence type="ECO:0000256" key="7">
    <source>
        <dbReference type="RuleBase" id="RU363032"/>
    </source>
</evidence>